<dbReference type="Proteomes" id="UP000241158">
    <property type="component" value="Unassembled WGS sequence"/>
</dbReference>
<sequence>MNGQADDLPISFGSRFCLQAFVLQQGRRTPRQSYNVESIFFTDARIERLRTKLPVLLSGQICRRTLSTTATFKSPAEG</sequence>
<comment type="caution">
    <text evidence="1">The sequence shown here is derived from an EMBL/GenBank/DDBJ whole genome shotgun (WGS) entry which is preliminary data.</text>
</comment>
<evidence type="ECO:0000313" key="1">
    <source>
        <dbReference type="EMBL" id="PSH60404.1"/>
    </source>
</evidence>
<organism evidence="1 2">
    <name type="scientific">Phyllobacterium endophyticum</name>
    <dbReference type="NCBI Taxonomy" id="1149773"/>
    <lineage>
        <taxon>Bacteria</taxon>
        <taxon>Pseudomonadati</taxon>
        <taxon>Pseudomonadota</taxon>
        <taxon>Alphaproteobacteria</taxon>
        <taxon>Hyphomicrobiales</taxon>
        <taxon>Phyllobacteriaceae</taxon>
        <taxon>Phyllobacterium</taxon>
    </lineage>
</organism>
<proteinExistence type="predicted"/>
<name>A0A2P7B1U1_9HYPH</name>
<dbReference type="AlphaFoldDB" id="A0A2P7B1U1"/>
<keyword evidence="2" id="KW-1185">Reference proteome</keyword>
<accession>A0A2P7B1U1</accession>
<protein>
    <submittedName>
        <fullName evidence="1">Uncharacterized protein</fullName>
    </submittedName>
</protein>
<reference evidence="2" key="1">
    <citation type="submission" date="2017-11" db="EMBL/GenBank/DDBJ databases">
        <authorList>
            <person name="Kuznetsova I."/>
            <person name="Sazanova A."/>
            <person name="Chirak E."/>
            <person name="Safronova V."/>
            <person name="Willems A."/>
        </authorList>
    </citation>
    <scope>NUCLEOTIDE SEQUENCE [LARGE SCALE GENOMIC DNA]</scope>
    <source>
        <strain evidence="2">PEPV15</strain>
    </source>
</reference>
<dbReference type="EMBL" id="PGGN01000001">
    <property type="protein sequence ID" value="PSH60404.1"/>
    <property type="molecule type" value="Genomic_DNA"/>
</dbReference>
<evidence type="ECO:0000313" key="2">
    <source>
        <dbReference type="Proteomes" id="UP000241158"/>
    </source>
</evidence>
<gene>
    <name evidence="1" type="ORF">CU100_06915</name>
</gene>